<gene>
    <name evidence="8" type="primary">rpsC</name>
    <name evidence="11" type="ORF">A2717_01680</name>
</gene>
<dbReference type="InterPro" id="IPR004087">
    <property type="entry name" value="KH_dom"/>
</dbReference>
<accession>A0A1F5N9X6</accession>
<dbReference type="Gene3D" id="3.30.1140.32">
    <property type="entry name" value="Ribosomal protein S3, C-terminal domain"/>
    <property type="match status" value="1"/>
</dbReference>
<keyword evidence="5 8" id="KW-0687">Ribonucleoprotein</keyword>
<dbReference type="InterPro" id="IPR005704">
    <property type="entry name" value="Ribosomal_uS3_bac-typ"/>
</dbReference>
<dbReference type="PROSITE" id="PS50823">
    <property type="entry name" value="KH_TYPE_2"/>
    <property type="match status" value="1"/>
</dbReference>
<dbReference type="Gene3D" id="3.30.300.20">
    <property type="match status" value="1"/>
</dbReference>
<evidence type="ECO:0000256" key="1">
    <source>
        <dbReference type="ARBA" id="ARBA00010761"/>
    </source>
</evidence>
<protein>
    <recommendedName>
        <fullName evidence="7 8">Small ribosomal subunit protein uS3</fullName>
    </recommendedName>
</protein>
<keyword evidence="2 8" id="KW-0699">rRNA-binding</keyword>
<dbReference type="GO" id="GO:0003735">
    <property type="term" value="F:structural constituent of ribosome"/>
    <property type="evidence" value="ECO:0007669"/>
    <property type="project" value="InterPro"/>
</dbReference>
<dbReference type="GO" id="GO:0019843">
    <property type="term" value="F:rRNA binding"/>
    <property type="evidence" value="ECO:0007669"/>
    <property type="project" value="UniProtKB-UniRule"/>
</dbReference>
<comment type="caution">
    <text evidence="11">The sequence shown here is derived from an EMBL/GenBank/DDBJ whole genome shotgun (WGS) entry which is preliminary data.</text>
</comment>
<dbReference type="InterPro" id="IPR057258">
    <property type="entry name" value="Ribosomal_uS3"/>
</dbReference>
<dbReference type="InterPro" id="IPR015946">
    <property type="entry name" value="KH_dom-like_a/b"/>
</dbReference>
<evidence type="ECO:0000313" key="12">
    <source>
        <dbReference type="Proteomes" id="UP000177610"/>
    </source>
</evidence>
<name>A0A1F5N9X6_9BACT</name>
<dbReference type="STRING" id="1817821.A2717_01680"/>
<dbReference type="InterPro" id="IPR001351">
    <property type="entry name" value="Ribosomal_uS3_C"/>
</dbReference>
<dbReference type="PROSITE" id="PS00548">
    <property type="entry name" value="RIBOSOMAL_S3"/>
    <property type="match status" value="1"/>
</dbReference>
<dbReference type="GO" id="GO:0022627">
    <property type="term" value="C:cytosolic small ribosomal subunit"/>
    <property type="evidence" value="ECO:0007669"/>
    <property type="project" value="TreeGrafter"/>
</dbReference>
<sequence length="219" mass="24588">MGHKVNANSLRLKITDTWKSRWLTKTGFATLLAEDTKIRAFLGNALKKSGLVRVDIERYSNRLYINIKTTKPGMIIGKGGGGIEELKKKILKHLKLDKLEMKINIEEIKDVNLQAQVIAQDIADQIERRIAFRRAMKASIEKVMESGAIGVRIECSGRLGGAEIARSERLFKGKLPLHTLRANIDFARVTAFTTYGTIGIKVWINKGEVFEGNKLKLKV</sequence>
<evidence type="ECO:0000256" key="5">
    <source>
        <dbReference type="ARBA" id="ARBA00023274"/>
    </source>
</evidence>
<dbReference type="FunFam" id="3.30.300.20:FF:000001">
    <property type="entry name" value="30S ribosomal protein S3"/>
    <property type="match status" value="1"/>
</dbReference>
<dbReference type="InterPro" id="IPR009019">
    <property type="entry name" value="KH_sf_prok-type"/>
</dbReference>
<dbReference type="AlphaFoldDB" id="A0A1F5N9X6"/>
<comment type="function">
    <text evidence="6 8">Binds the lower part of the 30S subunit head. Binds mRNA in the 70S ribosome, positioning it for translation.</text>
</comment>
<dbReference type="GO" id="GO:0003729">
    <property type="term" value="F:mRNA binding"/>
    <property type="evidence" value="ECO:0007669"/>
    <property type="project" value="UniProtKB-UniRule"/>
</dbReference>
<dbReference type="EMBL" id="MFEH01000001">
    <property type="protein sequence ID" value="OGE74240.1"/>
    <property type="molecule type" value="Genomic_DNA"/>
</dbReference>
<dbReference type="SUPFAM" id="SSF54814">
    <property type="entry name" value="Prokaryotic type KH domain (KH-domain type II)"/>
    <property type="match status" value="1"/>
</dbReference>
<dbReference type="PANTHER" id="PTHR11760:SF19">
    <property type="entry name" value="SMALL RIBOSOMAL SUBUNIT PROTEIN US3C"/>
    <property type="match status" value="1"/>
</dbReference>
<evidence type="ECO:0000256" key="4">
    <source>
        <dbReference type="ARBA" id="ARBA00022980"/>
    </source>
</evidence>
<proteinExistence type="inferred from homology"/>
<dbReference type="PANTHER" id="PTHR11760">
    <property type="entry name" value="30S/40S RIBOSOMAL PROTEIN S3"/>
    <property type="match status" value="1"/>
</dbReference>
<dbReference type="GO" id="GO:0006412">
    <property type="term" value="P:translation"/>
    <property type="evidence" value="ECO:0007669"/>
    <property type="project" value="UniProtKB-UniRule"/>
</dbReference>
<dbReference type="InterPro" id="IPR036419">
    <property type="entry name" value="Ribosomal_S3_C_sf"/>
</dbReference>
<keyword evidence="3 8" id="KW-0694">RNA-binding</keyword>
<organism evidence="11 12">
    <name type="scientific">Candidatus Doudnabacteria bacterium RIFCSPHIGHO2_01_FULL_41_86</name>
    <dbReference type="NCBI Taxonomy" id="1817821"/>
    <lineage>
        <taxon>Bacteria</taxon>
        <taxon>Candidatus Doudnaibacteriota</taxon>
    </lineage>
</organism>
<evidence type="ECO:0000256" key="2">
    <source>
        <dbReference type="ARBA" id="ARBA00022730"/>
    </source>
</evidence>
<reference evidence="11 12" key="1">
    <citation type="journal article" date="2016" name="Nat. Commun.">
        <title>Thousands of microbial genomes shed light on interconnected biogeochemical processes in an aquifer system.</title>
        <authorList>
            <person name="Anantharaman K."/>
            <person name="Brown C.T."/>
            <person name="Hug L.A."/>
            <person name="Sharon I."/>
            <person name="Castelle C.J."/>
            <person name="Probst A.J."/>
            <person name="Thomas B.C."/>
            <person name="Singh A."/>
            <person name="Wilkins M.J."/>
            <person name="Karaoz U."/>
            <person name="Brodie E.L."/>
            <person name="Williams K.H."/>
            <person name="Hubbard S.S."/>
            <person name="Banfield J.F."/>
        </authorList>
    </citation>
    <scope>NUCLEOTIDE SEQUENCE [LARGE SCALE GENOMIC DNA]</scope>
</reference>
<evidence type="ECO:0000256" key="7">
    <source>
        <dbReference type="ARBA" id="ARBA00035257"/>
    </source>
</evidence>
<dbReference type="SUPFAM" id="SSF54821">
    <property type="entry name" value="Ribosomal protein S3 C-terminal domain"/>
    <property type="match status" value="1"/>
</dbReference>
<comment type="similarity">
    <text evidence="1 8 9">Belongs to the universal ribosomal protein uS3 family.</text>
</comment>
<dbReference type="Pfam" id="PF00189">
    <property type="entry name" value="Ribosomal_S3_C"/>
    <property type="match status" value="1"/>
</dbReference>
<dbReference type="Proteomes" id="UP000177610">
    <property type="component" value="Unassembled WGS sequence"/>
</dbReference>
<evidence type="ECO:0000256" key="9">
    <source>
        <dbReference type="RuleBase" id="RU003624"/>
    </source>
</evidence>
<dbReference type="NCBIfam" id="TIGR01009">
    <property type="entry name" value="rpsC_bact"/>
    <property type="match status" value="1"/>
</dbReference>
<evidence type="ECO:0000256" key="3">
    <source>
        <dbReference type="ARBA" id="ARBA00022884"/>
    </source>
</evidence>
<evidence type="ECO:0000259" key="10">
    <source>
        <dbReference type="PROSITE" id="PS50823"/>
    </source>
</evidence>
<dbReference type="InterPro" id="IPR018280">
    <property type="entry name" value="Ribosomal_uS3_CS"/>
</dbReference>
<comment type="subunit">
    <text evidence="8">Part of the 30S ribosomal subunit. Forms a tight complex with proteins S10 and S14.</text>
</comment>
<evidence type="ECO:0000256" key="8">
    <source>
        <dbReference type="HAMAP-Rule" id="MF_01309"/>
    </source>
</evidence>
<dbReference type="InterPro" id="IPR004044">
    <property type="entry name" value="KH_dom_type_2"/>
</dbReference>
<evidence type="ECO:0000313" key="11">
    <source>
        <dbReference type="EMBL" id="OGE74240.1"/>
    </source>
</evidence>
<dbReference type="HAMAP" id="MF_01309_B">
    <property type="entry name" value="Ribosomal_uS3_B"/>
    <property type="match status" value="1"/>
</dbReference>
<keyword evidence="4 8" id="KW-0689">Ribosomal protein</keyword>
<dbReference type="Pfam" id="PF07650">
    <property type="entry name" value="KH_2"/>
    <property type="match status" value="1"/>
</dbReference>
<evidence type="ECO:0000256" key="6">
    <source>
        <dbReference type="ARBA" id="ARBA00024998"/>
    </source>
</evidence>
<dbReference type="SMART" id="SM00322">
    <property type="entry name" value="KH"/>
    <property type="match status" value="1"/>
</dbReference>
<feature type="domain" description="KH type-2" evidence="10">
    <location>
        <begin position="38"/>
        <end position="109"/>
    </location>
</feature>